<protein>
    <submittedName>
        <fullName evidence="2">Divalent-cation tolerance protein CutA</fullName>
    </submittedName>
</protein>
<comment type="caution">
    <text evidence="2">The sequence shown here is derived from an EMBL/GenBank/DDBJ whole genome shotgun (WGS) entry which is preliminary data.</text>
</comment>
<proteinExistence type="inferred from homology"/>
<organism evidence="2 3">
    <name type="scientific">Solirubrobacter deserti</name>
    <dbReference type="NCBI Taxonomy" id="2282478"/>
    <lineage>
        <taxon>Bacteria</taxon>
        <taxon>Bacillati</taxon>
        <taxon>Actinomycetota</taxon>
        <taxon>Thermoleophilia</taxon>
        <taxon>Solirubrobacterales</taxon>
        <taxon>Solirubrobacteraceae</taxon>
        <taxon>Solirubrobacter</taxon>
    </lineage>
</organism>
<dbReference type="Proteomes" id="UP001147700">
    <property type="component" value="Unassembled WGS sequence"/>
</dbReference>
<accession>A0ABT4RD27</accession>
<evidence type="ECO:0000313" key="3">
    <source>
        <dbReference type="Proteomes" id="UP001147700"/>
    </source>
</evidence>
<keyword evidence="3" id="KW-1185">Reference proteome</keyword>
<dbReference type="InterPro" id="IPR015867">
    <property type="entry name" value="N-reg_PII/ATP_PRibTrfase_C"/>
</dbReference>
<comment type="similarity">
    <text evidence="1">Belongs to the CutA family.</text>
</comment>
<reference evidence="2" key="1">
    <citation type="submission" date="2022-10" db="EMBL/GenBank/DDBJ databases">
        <title>The WGS of Solirubrobacter sp. CPCC 204708.</title>
        <authorList>
            <person name="Jiang Z."/>
        </authorList>
    </citation>
    <scope>NUCLEOTIDE SEQUENCE</scope>
    <source>
        <strain evidence="2">CPCC 204708</strain>
    </source>
</reference>
<evidence type="ECO:0000256" key="1">
    <source>
        <dbReference type="ARBA" id="ARBA00010169"/>
    </source>
</evidence>
<evidence type="ECO:0000313" key="2">
    <source>
        <dbReference type="EMBL" id="MDA0136411.1"/>
    </source>
</evidence>
<sequence length="120" mass="13326">MTHDLCEVIVTAPDPEWLTDLCRDLVTAGLASSAHVVHPVTSIYRWKGEVHQANEARAFLRTRQALVAAIVEFVVPRHPYEVPNVTALPVIAGNSPYLAWIRSETRSALDARESRTSLEP</sequence>
<name>A0ABT4RD27_9ACTN</name>
<dbReference type="EMBL" id="JAPCID010000003">
    <property type="protein sequence ID" value="MDA0136411.1"/>
    <property type="molecule type" value="Genomic_DNA"/>
</dbReference>
<dbReference type="InterPro" id="IPR011322">
    <property type="entry name" value="N-reg_PII-like_a/b"/>
</dbReference>
<dbReference type="InterPro" id="IPR004323">
    <property type="entry name" value="Ion_tolerance_CutA"/>
</dbReference>
<gene>
    <name evidence="2" type="ORF">OJ962_02805</name>
</gene>
<dbReference type="Pfam" id="PF03091">
    <property type="entry name" value="CutA1"/>
    <property type="match status" value="1"/>
</dbReference>
<dbReference type="PANTHER" id="PTHR23419">
    <property type="entry name" value="DIVALENT CATION TOLERANCE CUTA-RELATED"/>
    <property type="match status" value="1"/>
</dbReference>
<dbReference type="SUPFAM" id="SSF54913">
    <property type="entry name" value="GlnB-like"/>
    <property type="match status" value="1"/>
</dbReference>
<dbReference type="RefSeq" id="WP_202955436.1">
    <property type="nucleotide sequence ID" value="NZ_JAPCID010000003.1"/>
</dbReference>
<dbReference type="PANTHER" id="PTHR23419:SF8">
    <property type="entry name" value="FI09726P"/>
    <property type="match status" value="1"/>
</dbReference>
<dbReference type="Gene3D" id="3.30.70.120">
    <property type="match status" value="1"/>
</dbReference>